<feature type="transmembrane region" description="Helical" evidence="8">
    <location>
        <begin position="271"/>
        <end position="292"/>
    </location>
</feature>
<feature type="transmembrane region" description="Helical" evidence="8">
    <location>
        <begin position="514"/>
        <end position="538"/>
    </location>
</feature>
<comment type="similarity">
    <text evidence="2">Belongs to the binding-protein-dependent transport system permease family. FecCD subfamily.</text>
</comment>
<keyword evidence="6 8" id="KW-1133">Transmembrane helix</keyword>
<feature type="transmembrane region" description="Helical" evidence="8">
    <location>
        <begin position="414"/>
        <end position="434"/>
    </location>
</feature>
<feature type="transmembrane region" description="Helical" evidence="8">
    <location>
        <begin position="383"/>
        <end position="402"/>
    </location>
</feature>
<evidence type="ECO:0000256" key="6">
    <source>
        <dbReference type="ARBA" id="ARBA00022989"/>
    </source>
</evidence>
<evidence type="ECO:0000256" key="5">
    <source>
        <dbReference type="ARBA" id="ARBA00022692"/>
    </source>
</evidence>
<feature type="transmembrane region" description="Helical" evidence="8">
    <location>
        <begin position="339"/>
        <end position="362"/>
    </location>
</feature>
<feature type="transmembrane region" description="Helical" evidence="8">
    <location>
        <begin position="441"/>
        <end position="459"/>
    </location>
</feature>
<feature type="transmembrane region" description="Helical" evidence="8">
    <location>
        <begin position="142"/>
        <end position="162"/>
    </location>
</feature>
<dbReference type="SUPFAM" id="SSF81345">
    <property type="entry name" value="ABC transporter involved in vitamin B12 uptake, BtuC"/>
    <property type="match status" value="2"/>
</dbReference>
<dbReference type="PANTHER" id="PTHR30472">
    <property type="entry name" value="FERRIC ENTEROBACTIN TRANSPORT SYSTEM PERMEASE PROTEIN"/>
    <property type="match status" value="1"/>
</dbReference>
<dbReference type="Proteomes" id="UP000248975">
    <property type="component" value="Unassembled WGS sequence"/>
</dbReference>
<dbReference type="Pfam" id="PF01032">
    <property type="entry name" value="FecCD"/>
    <property type="match status" value="2"/>
</dbReference>
<evidence type="ECO:0000256" key="4">
    <source>
        <dbReference type="ARBA" id="ARBA00022475"/>
    </source>
</evidence>
<sequence>MATRRAALLVPLALVLIGLHLWAGGAPGFSRIVALASGGEPQGFPEVRFVFGEAPRLVMAVLIGAALGLAGSLMQQLTQNALVSPMTMGVSAGAWLALVLVAIVDPAAPGSDWIALGGAAVAAGLVLAITGVRGMAGLQAPLAGMAVNLLFGSMAATVMLLANPYTEHLFLWGAGDLTQTGWDRTFWLLPRLLPGVLVAVVLTRALGLLRLGVAGAGGRGMTLWPVALAATVASLHLAAVSVTAAGIIGFVGLVSPNLARLAGARRPGAELVVSAVLGAMCLTGADALALGLSHLVPNIVPTGATAALVGAPVMIWLLRGRLGADDHASFSLPTGPARISATRITLLIAGFAVLAFAALALGRGDTGWSLAPDPLLWSLRWPRVLAAAAAGAGMALSGAILQRLIRNPLASPDLLGMSAGAVAALVAVALITGGSIHTARVPVAFLGGAGVLALLLWFGRRHGHAPGAMALIGIALGAALDALVRLSMAAGTPETFAILGWMSGSTYRVDGARAIWLALLVAAGIAGALAVSRPLMLLSAGDAVAMGRGLPVTRARPLLMVLAAALAAVVTAFVGPVAFVGLIGPHLAVLLGARRTQDQLIAAPALGAALMILSDWIGRMALYPTQLPAGSVAAILGGAYFLFLLRRASRV</sequence>
<keyword evidence="4" id="KW-1003">Cell membrane</keyword>
<reference evidence="9 10" key="1">
    <citation type="submission" date="2017-08" db="EMBL/GenBank/DDBJ databases">
        <title>Infants hospitalized years apart are colonized by the same room-sourced microbial strains.</title>
        <authorList>
            <person name="Brooks B."/>
            <person name="Olm M.R."/>
            <person name="Firek B.A."/>
            <person name="Baker R."/>
            <person name="Thomas B.C."/>
            <person name="Morowitz M.J."/>
            <person name="Banfield J.F."/>
        </authorList>
    </citation>
    <scope>NUCLEOTIDE SEQUENCE [LARGE SCALE GENOMIC DNA]</scope>
    <source>
        <strain evidence="9">S2_003_000_R2_11</strain>
    </source>
</reference>
<evidence type="ECO:0000256" key="3">
    <source>
        <dbReference type="ARBA" id="ARBA00022448"/>
    </source>
</evidence>
<dbReference type="NCBIfam" id="NF007866">
    <property type="entry name" value="PRK10577.1-2"/>
    <property type="match status" value="1"/>
</dbReference>
<keyword evidence="7 8" id="KW-0472">Membrane</keyword>
<accession>A0A2W5TVI4</accession>
<feature type="transmembrane region" description="Helical" evidence="8">
    <location>
        <begin position="299"/>
        <end position="319"/>
    </location>
</feature>
<evidence type="ECO:0000256" key="1">
    <source>
        <dbReference type="ARBA" id="ARBA00004651"/>
    </source>
</evidence>
<evidence type="ECO:0000313" key="10">
    <source>
        <dbReference type="Proteomes" id="UP000248975"/>
    </source>
</evidence>
<dbReference type="PANTHER" id="PTHR30472:SF37">
    <property type="entry name" value="FE(3+) DICITRATE TRANSPORT SYSTEM PERMEASE PROTEIN FECD-RELATED"/>
    <property type="match status" value="1"/>
</dbReference>
<organism evidence="9 10">
    <name type="scientific">Cereibacter sphaeroides</name>
    <name type="common">Rhodobacter sphaeroides</name>
    <dbReference type="NCBI Taxonomy" id="1063"/>
    <lineage>
        <taxon>Bacteria</taxon>
        <taxon>Pseudomonadati</taxon>
        <taxon>Pseudomonadota</taxon>
        <taxon>Alphaproteobacteria</taxon>
        <taxon>Rhodobacterales</taxon>
        <taxon>Paracoccaceae</taxon>
        <taxon>Cereibacter</taxon>
    </lineage>
</organism>
<gene>
    <name evidence="9" type="ORF">DI533_05755</name>
</gene>
<feature type="transmembrane region" description="Helical" evidence="8">
    <location>
        <begin position="558"/>
        <end position="588"/>
    </location>
</feature>
<comment type="caution">
    <text evidence="9">The sequence shown here is derived from an EMBL/GenBank/DDBJ whole genome shotgun (WGS) entry which is preliminary data.</text>
</comment>
<feature type="transmembrane region" description="Helical" evidence="8">
    <location>
        <begin position="223"/>
        <end position="251"/>
    </location>
</feature>
<keyword evidence="5 8" id="KW-0812">Transmembrane</keyword>
<feature type="transmembrane region" description="Helical" evidence="8">
    <location>
        <begin position="465"/>
        <end position="484"/>
    </location>
</feature>
<evidence type="ECO:0000313" key="9">
    <source>
        <dbReference type="EMBL" id="PZR00108.1"/>
    </source>
</evidence>
<dbReference type="GO" id="GO:0022857">
    <property type="term" value="F:transmembrane transporter activity"/>
    <property type="evidence" value="ECO:0007669"/>
    <property type="project" value="InterPro"/>
</dbReference>
<dbReference type="EMBL" id="QFQS01000001">
    <property type="protein sequence ID" value="PZR00108.1"/>
    <property type="molecule type" value="Genomic_DNA"/>
</dbReference>
<dbReference type="GO" id="GO:0033214">
    <property type="term" value="P:siderophore-iron import into cell"/>
    <property type="evidence" value="ECO:0007669"/>
    <property type="project" value="TreeGrafter"/>
</dbReference>
<evidence type="ECO:0000256" key="2">
    <source>
        <dbReference type="ARBA" id="ARBA00007935"/>
    </source>
</evidence>
<dbReference type="GO" id="GO:0005886">
    <property type="term" value="C:plasma membrane"/>
    <property type="evidence" value="ECO:0007669"/>
    <property type="project" value="UniProtKB-SubCell"/>
</dbReference>
<name>A0A2W5TVI4_CERSP</name>
<feature type="transmembrane region" description="Helical" evidence="8">
    <location>
        <begin position="113"/>
        <end position="130"/>
    </location>
</feature>
<dbReference type="Gene3D" id="1.10.3470.10">
    <property type="entry name" value="ABC transporter involved in vitamin B12 uptake, BtuC"/>
    <property type="match status" value="2"/>
</dbReference>
<dbReference type="AlphaFoldDB" id="A0A2W5TVI4"/>
<evidence type="ECO:0000256" key="8">
    <source>
        <dbReference type="SAM" id="Phobius"/>
    </source>
</evidence>
<feature type="transmembrane region" description="Helical" evidence="8">
    <location>
        <begin position="86"/>
        <end position="107"/>
    </location>
</feature>
<proteinExistence type="inferred from homology"/>
<feature type="transmembrane region" description="Helical" evidence="8">
    <location>
        <begin position="627"/>
        <end position="645"/>
    </location>
</feature>
<comment type="subcellular location">
    <subcellularLocation>
        <location evidence="1">Cell membrane</location>
        <topology evidence="1">Multi-pass membrane protein</topology>
    </subcellularLocation>
</comment>
<keyword evidence="3" id="KW-0813">Transport</keyword>
<evidence type="ECO:0000256" key="7">
    <source>
        <dbReference type="ARBA" id="ARBA00023136"/>
    </source>
</evidence>
<feature type="transmembrane region" description="Helical" evidence="8">
    <location>
        <begin position="192"/>
        <end position="211"/>
    </location>
</feature>
<dbReference type="InterPro" id="IPR037294">
    <property type="entry name" value="ABC_BtuC-like"/>
</dbReference>
<dbReference type="CDD" id="cd06550">
    <property type="entry name" value="TM_ABC_iron-siderophores_like"/>
    <property type="match status" value="2"/>
</dbReference>
<feature type="transmembrane region" description="Helical" evidence="8">
    <location>
        <begin position="54"/>
        <end position="74"/>
    </location>
</feature>
<protein>
    <submittedName>
        <fullName evidence="9">Fe(3+)-hydroxamate ABC transporter permease FhuB</fullName>
    </submittedName>
</protein>
<dbReference type="InterPro" id="IPR000522">
    <property type="entry name" value="ABC_transptr_permease_BtuC"/>
</dbReference>